<gene>
    <name evidence="3" type="ORF">U6N30_30085</name>
</gene>
<keyword evidence="1" id="KW-0472">Membrane</keyword>
<name>A0ABZ1B1S2_9ACTN</name>
<dbReference type="RefSeq" id="WP_324275159.1">
    <property type="nucleotide sequence ID" value="NZ_CP141261.1"/>
</dbReference>
<organism evidence="3 4">
    <name type="scientific">Blastococcus brunescens</name>
    <dbReference type="NCBI Taxonomy" id="1564165"/>
    <lineage>
        <taxon>Bacteria</taxon>
        <taxon>Bacillati</taxon>
        <taxon>Actinomycetota</taxon>
        <taxon>Actinomycetes</taxon>
        <taxon>Geodermatophilales</taxon>
        <taxon>Geodermatophilaceae</taxon>
        <taxon>Blastococcus</taxon>
    </lineage>
</organism>
<sequence length="138" mass="14708">MTWSPPARDTAASAFLGVLLAVGVPFVVDAPGRILAVAGAVLLLAMTARDLLTRPRLAAGPDGVVVRRLTGRTVLPWPGLRVRVRETRRFGLRGRTLELDTATGPEGDGTLVVLARRDLGADPEAVARALWKLDPTVR</sequence>
<dbReference type="Proteomes" id="UP001324287">
    <property type="component" value="Chromosome"/>
</dbReference>
<evidence type="ECO:0000259" key="2">
    <source>
        <dbReference type="Pfam" id="PF10756"/>
    </source>
</evidence>
<feature type="transmembrane region" description="Helical" evidence="1">
    <location>
        <begin position="12"/>
        <end position="28"/>
    </location>
</feature>
<proteinExistence type="predicted"/>
<dbReference type="EMBL" id="CP141261">
    <property type="protein sequence ID" value="WRL63828.1"/>
    <property type="molecule type" value="Genomic_DNA"/>
</dbReference>
<reference evidence="3 4" key="1">
    <citation type="submission" date="2023-12" db="EMBL/GenBank/DDBJ databases">
        <title>Blastococcus brunescens sp. nov., an actonobacterium isolated from sandstone collected in sahara desert.</title>
        <authorList>
            <person name="Gtari M."/>
            <person name="Ghodhbane F."/>
        </authorList>
    </citation>
    <scope>NUCLEOTIDE SEQUENCE [LARGE SCALE GENOMIC DNA]</scope>
    <source>
        <strain evidence="3 4">BMG 8361</strain>
    </source>
</reference>
<evidence type="ECO:0000313" key="3">
    <source>
        <dbReference type="EMBL" id="WRL63828.1"/>
    </source>
</evidence>
<protein>
    <submittedName>
        <fullName evidence="3">PH domain-containing protein</fullName>
    </submittedName>
</protein>
<evidence type="ECO:0000256" key="1">
    <source>
        <dbReference type="SAM" id="Phobius"/>
    </source>
</evidence>
<keyword evidence="1" id="KW-0812">Transmembrane</keyword>
<dbReference type="InterPro" id="IPR019692">
    <property type="entry name" value="CFP-6_PH"/>
</dbReference>
<keyword evidence="4" id="KW-1185">Reference proteome</keyword>
<dbReference type="Pfam" id="PF10756">
    <property type="entry name" value="bPH_6"/>
    <property type="match status" value="1"/>
</dbReference>
<keyword evidence="1" id="KW-1133">Transmembrane helix</keyword>
<accession>A0ABZ1B1S2</accession>
<evidence type="ECO:0000313" key="4">
    <source>
        <dbReference type="Proteomes" id="UP001324287"/>
    </source>
</evidence>
<feature type="domain" description="Low molecular weight protein antigen 6 PH" evidence="2">
    <location>
        <begin position="54"/>
        <end position="130"/>
    </location>
</feature>